<reference evidence="3 4" key="1">
    <citation type="journal article" date="2014" name="Nat. Commun.">
        <title>Molecular traces of alternative social organization in a termite genome.</title>
        <authorList>
            <person name="Terrapon N."/>
            <person name="Li C."/>
            <person name="Robertson H.M."/>
            <person name="Ji L."/>
            <person name="Meng X."/>
            <person name="Booth W."/>
            <person name="Chen Z."/>
            <person name="Childers C.P."/>
            <person name="Glastad K.M."/>
            <person name="Gokhale K."/>
            <person name="Gowin J."/>
            <person name="Gronenberg W."/>
            <person name="Hermansen R.A."/>
            <person name="Hu H."/>
            <person name="Hunt B.G."/>
            <person name="Huylmans A.K."/>
            <person name="Khalil S.M."/>
            <person name="Mitchell R.D."/>
            <person name="Munoz-Torres M.C."/>
            <person name="Mustard J.A."/>
            <person name="Pan H."/>
            <person name="Reese J.T."/>
            <person name="Scharf M.E."/>
            <person name="Sun F."/>
            <person name="Vogel H."/>
            <person name="Xiao J."/>
            <person name="Yang W."/>
            <person name="Yang Z."/>
            <person name="Yang Z."/>
            <person name="Zhou J."/>
            <person name="Zhu J."/>
            <person name="Brent C.S."/>
            <person name="Elsik C.G."/>
            <person name="Goodisman M.A."/>
            <person name="Liberles D.A."/>
            <person name="Roe R.M."/>
            <person name="Vargo E.L."/>
            <person name="Vilcinskas A."/>
            <person name="Wang J."/>
            <person name="Bornberg-Bauer E."/>
            <person name="Korb J."/>
            <person name="Zhang G."/>
            <person name="Liebig J."/>
        </authorList>
    </citation>
    <scope>NUCLEOTIDE SEQUENCE [LARGE SCALE GENOMIC DNA]</scope>
    <source>
        <tissue evidence="3">Whole organism</tissue>
    </source>
</reference>
<feature type="signal peptide" evidence="2">
    <location>
        <begin position="1"/>
        <end position="26"/>
    </location>
</feature>
<feature type="compositionally biased region" description="Basic and acidic residues" evidence="1">
    <location>
        <begin position="201"/>
        <end position="210"/>
    </location>
</feature>
<organism evidence="3 4">
    <name type="scientific">Zootermopsis nevadensis</name>
    <name type="common">Dampwood termite</name>
    <dbReference type="NCBI Taxonomy" id="136037"/>
    <lineage>
        <taxon>Eukaryota</taxon>
        <taxon>Metazoa</taxon>
        <taxon>Ecdysozoa</taxon>
        <taxon>Arthropoda</taxon>
        <taxon>Hexapoda</taxon>
        <taxon>Insecta</taxon>
        <taxon>Pterygota</taxon>
        <taxon>Neoptera</taxon>
        <taxon>Polyneoptera</taxon>
        <taxon>Dictyoptera</taxon>
        <taxon>Blattodea</taxon>
        <taxon>Blattoidea</taxon>
        <taxon>Termitoidae</taxon>
        <taxon>Termopsidae</taxon>
        <taxon>Zootermopsis</taxon>
    </lineage>
</organism>
<keyword evidence="2" id="KW-0732">Signal</keyword>
<accession>A0A067QM25</accession>
<feature type="region of interest" description="Disordered" evidence="1">
    <location>
        <begin position="201"/>
        <end position="230"/>
    </location>
</feature>
<protein>
    <submittedName>
        <fullName evidence="3">Uncharacterized protein</fullName>
    </submittedName>
</protein>
<dbReference type="OrthoDB" id="10614243at2759"/>
<dbReference type="InParanoid" id="A0A067QM25"/>
<name>A0A067QM25_ZOONE</name>
<proteinExistence type="predicted"/>
<feature type="compositionally biased region" description="Low complexity" evidence="1">
    <location>
        <begin position="71"/>
        <end position="88"/>
    </location>
</feature>
<feature type="compositionally biased region" description="Low complexity" evidence="1">
    <location>
        <begin position="119"/>
        <end position="149"/>
    </location>
</feature>
<feature type="chain" id="PRO_5001647709" evidence="2">
    <location>
        <begin position="27"/>
        <end position="416"/>
    </location>
</feature>
<dbReference type="AlphaFoldDB" id="A0A067QM25"/>
<feature type="compositionally biased region" description="Polar residues" evidence="1">
    <location>
        <begin position="211"/>
        <end position="220"/>
    </location>
</feature>
<evidence type="ECO:0000313" key="3">
    <source>
        <dbReference type="EMBL" id="KDR09201.1"/>
    </source>
</evidence>
<evidence type="ECO:0000256" key="1">
    <source>
        <dbReference type="SAM" id="MobiDB-lite"/>
    </source>
</evidence>
<feature type="region of interest" description="Disordered" evidence="1">
    <location>
        <begin position="71"/>
        <end position="182"/>
    </location>
</feature>
<dbReference type="EMBL" id="KK853264">
    <property type="protein sequence ID" value="KDR09201.1"/>
    <property type="molecule type" value="Genomic_DNA"/>
</dbReference>
<feature type="compositionally biased region" description="Basic and acidic residues" evidence="1">
    <location>
        <begin position="89"/>
        <end position="118"/>
    </location>
</feature>
<gene>
    <name evidence="3" type="ORF">L798_01136</name>
</gene>
<dbReference type="OMA" id="FTEEACI"/>
<evidence type="ECO:0000256" key="2">
    <source>
        <dbReference type="SAM" id="SignalP"/>
    </source>
</evidence>
<evidence type="ECO:0000313" key="4">
    <source>
        <dbReference type="Proteomes" id="UP000027135"/>
    </source>
</evidence>
<dbReference type="Proteomes" id="UP000027135">
    <property type="component" value="Unassembled WGS sequence"/>
</dbReference>
<keyword evidence="4" id="KW-1185">Reference proteome</keyword>
<sequence length="416" mass="45389">MIRYVLSVLWDFLLIIFGLKNRTLQTHDIQAPPVVRDNYKTQASAEPEAYPYYYTQNSRDKMAELVPTGGSTVVAQEQSSSVESSSSEVTKEIGNRKIHEKSSEFQSEEVSKKVEESNRSVSSSSTRIVSSSTSSVSSSVTAQRVSSSSIGIEGSTQDNPIEAGGNKEPEAAPQVLPSDDTGPQQQVYEAEISQEFFVREEDGKVVEEHSASSQQETASCNLDAREAPQPVPERGIAGAVEREEVPTLNGSSATEIQQESIKNTLKEIISEIEEAVVSEVNSDNTVATNKITQETEGKGTEQVGAKTYDKQTSTSTLEEDINTNQQFYDLPSYLFEPGKRPLSLPPQNMLHLWQSIKIAQELNQVLGNLNAAAPTQQNGESHAINGDSTQAQQVCEHLSAGFPVKFSFTEEACIGK</sequence>